<comment type="subcellular location">
    <subcellularLocation>
        <location evidence="1">Cell membrane</location>
        <topology evidence="1">Multi-pass membrane protein</topology>
    </subcellularLocation>
</comment>
<sequence length="1168" mass="136126">MRLLKFLHYQRYLGLNNLDYSTVSRHYILKGSCVSHMLHLLVQAVLIACVLATFMQWSVNYQATDSRTGDNFDHLVILAASFTQLISNAWMRLHQQMQLKLLNRLSHVATSLRAVQLEKIRARWLYYLWLAICLYYALDIVFFVVFDMDMKRDNLIFLLGFYVRLVCANFIIICYSSLVCLVKHLFRAQAAQLQRQLRNDRICLRHIANNLKLNDELMLLCQDDLVNVFGGALILPYLYGTLDATEVCYLALPMDGFSYIEMLLLLRWMIPICIFLSMPMIINDLADEESQLIIINRLTDWSRDLGVNTLELNRPKWLYRIWVTISILYACDIVFARFYFNVNQSFGYYLAMSGYIVLLVRTNYIILCYTAMVNLVMVLLEEQANQLQSESTNTIVEVFGGSLVFLFLYTVLDAICTCYLASLEERFSFVEVLFVLCWIVPIFMSLIIPLTANNLTKQDASVLKMLKNPRDRKLLSFLNYQRYLGLNDIDYSKQLQCYIVHFDCCSGLSQLLVLLIVFGSLHGILTGECVYNAEMISKPVKAFYYLHLLMPPIIQILLNLCLRFRQQRQQLLLQRMSRLTQRLLLNTESLSCPRWLYRLCLVSCTFYILHLRMKNFILTCYTSLVNVVSNLLQAQAAQLSRALPDVHPDKLAFYLQTHDEILLLCHEEIVQVFAQYTKDMQSQELFAFVHYQRFLGLNDIDYSSCLQRYVLHATCCSRFAQLLVLCIIICALLEGLLGNRVDYVGMESTVGSAVYQVLLLMSPVTELLLHIWLHSQQHLQQNLLNRLMDLALRLQVDTQAFKMLNVFGVALIFPFLYFVLDATCVCYIGTFVDRFSHKEVLLVLSWLVPIFFYMALPLVVNNVANQYKPMELYPYYCTCRYLGIFCIEYDYQMGRFRLRRSIIFYLIHLVVQMYLISCMVILVCFWTFHFTDEMTATGNHYERLVLLLAMIIQFVQNTWLFLLQKLQIHIVRQVELYKSKYLTGLRLRLPQRLFLALVFANIIYFSNFLNVCISDWLTHISIMFRISTIGFFWRAMTSSFIQGTYISLIHVIRHLLKSNQAQLTVLVHQLQQPKRNCGDILRLRACLDMHDRLLILCTDEVSVVYGFSIWLCMLFSSLDSTNTLYITMLTDTGKSLYENILRSIIWLSPTIMTAATALMSDTVHVQVN</sequence>
<keyword evidence="2" id="KW-1003">Cell membrane</keyword>
<evidence type="ECO:0000313" key="7">
    <source>
        <dbReference type="EMBL" id="KRG03012.1"/>
    </source>
</evidence>
<feature type="transmembrane region" description="Helical" evidence="6">
    <location>
        <begin position="71"/>
        <end position="91"/>
    </location>
</feature>
<feature type="transmembrane region" description="Helical" evidence="6">
    <location>
        <begin position="542"/>
        <end position="562"/>
    </location>
</feature>
<feature type="transmembrane region" description="Helical" evidence="6">
    <location>
        <begin position="317"/>
        <end position="340"/>
    </location>
</feature>
<organism evidence="7 8">
    <name type="scientific">Drosophila mojavensis</name>
    <name type="common">Fruit fly</name>
    <dbReference type="NCBI Taxonomy" id="7230"/>
    <lineage>
        <taxon>Eukaryota</taxon>
        <taxon>Metazoa</taxon>
        <taxon>Ecdysozoa</taxon>
        <taxon>Arthropoda</taxon>
        <taxon>Hexapoda</taxon>
        <taxon>Insecta</taxon>
        <taxon>Pterygota</taxon>
        <taxon>Neoptera</taxon>
        <taxon>Endopterygota</taxon>
        <taxon>Diptera</taxon>
        <taxon>Brachycera</taxon>
        <taxon>Muscomorpha</taxon>
        <taxon>Ephydroidea</taxon>
        <taxon>Drosophilidae</taxon>
        <taxon>Drosophila</taxon>
    </lineage>
</organism>
<dbReference type="OrthoDB" id="6748730at2759"/>
<reference evidence="7 8" key="1">
    <citation type="journal article" date="2007" name="Nature">
        <title>Evolution of genes and genomes on the Drosophila phylogeny.</title>
        <authorList>
            <consortium name="Drosophila 12 Genomes Consortium"/>
            <person name="Clark A.G."/>
            <person name="Eisen M.B."/>
            <person name="Smith D.R."/>
            <person name="Bergman C.M."/>
            <person name="Oliver B."/>
            <person name="Markow T.A."/>
            <person name="Kaufman T.C."/>
            <person name="Kellis M."/>
            <person name="Gelbart W."/>
            <person name="Iyer V.N."/>
            <person name="Pollard D.A."/>
            <person name="Sackton T.B."/>
            <person name="Larracuente A.M."/>
            <person name="Singh N.D."/>
            <person name="Abad J.P."/>
            <person name="Abt D.N."/>
            <person name="Adryan B."/>
            <person name="Aguade M."/>
            <person name="Akashi H."/>
            <person name="Anderson W.W."/>
            <person name="Aquadro C.F."/>
            <person name="Ardell D.H."/>
            <person name="Arguello R."/>
            <person name="Artieri C.G."/>
            <person name="Barbash D.A."/>
            <person name="Barker D."/>
            <person name="Barsanti P."/>
            <person name="Batterham P."/>
            <person name="Batzoglou S."/>
            <person name="Begun D."/>
            <person name="Bhutkar A."/>
            <person name="Blanco E."/>
            <person name="Bosak S.A."/>
            <person name="Bradley R.K."/>
            <person name="Brand A.D."/>
            <person name="Brent M.R."/>
            <person name="Brooks A.N."/>
            <person name="Brown R.H."/>
            <person name="Butlin R.K."/>
            <person name="Caggese C."/>
            <person name="Calvi B.R."/>
            <person name="Bernardo de Carvalho A."/>
            <person name="Caspi A."/>
            <person name="Castrezana S."/>
            <person name="Celniker S.E."/>
            <person name="Chang J.L."/>
            <person name="Chapple C."/>
            <person name="Chatterji S."/>
            <person name="Chinwalla A."/>
            <person name="Civetta A."/>
            <person name="Clifton S.W."/>
            <person name="Comeron J.M."/>
            <person name="Costello J.C."/>
            <person name="Coyne J.A."/>
            <person name="Daub J."/>
            <person name="David R.G."/>
            <person name="Delcher A.L."/>
            <person name="Delehaunty K."/>
            <person name="Do C.B."/>
            <person name="Ebling H."/>
            <person name="Edwards K."/>
            <person name="Eickbush T."/>
            <person name="Evans J.D."/>
            <person name="Filipski A."/>
            <person name="Findeiss S."/>
            <person name="Freyhult E."/>
            <person name="Fulton L."/>
            <person name="Fulton R."/>
            <person name="Garcia A.C."/>
            <person name="Gardiner A."/>
            <person name="Garfield D.A."/>
            <person name="Garvin B.E."/>
            <person name="Gibson G."/>
            <person name="Gilbert D."/>
            <person name="Gnerre S."/>
            <person name="Godfrey J."/>
            <person name="Good R."/>
            <person name="Gotea V."/>
            <person name="Gravely B."/>
            <person name="Greenberg A.J."/>
            <person name="Griffiths-Jones S."/>
            <person name="Gross S."/>
            <person name="Guigo R."/>
            <person name="Gustafson E.A."/>
            <person name="Haerty W."/>
            <person name="Hahn M.W."/>
            <person name="Halligan D.L."/>
            <person name="Halpern A.L."/>
            <person name="Halter G.M."/>
            <person name="Han M.V."/>
            <person name="Heger A."/>
            <person name="Hillier L."/>
            <person name="Hinrichs A.S."/>
            <person name="Holmes I."/>
            <person name="Hoskins R.A."/>
            <person name="Hubisz M.J."/>
            <person name="Hultmark D."/>
            <person name="Huntley M.A."/>
            <person name="Jaffe D.B."/>
            <person name="Jagadeeshan S."/>
            <person name="Jeck W.R."/>
            <person name="Johnson J."/>
            <person name="Jones C.D."/>
            <person name="Jordan W.C."/>
            <person name="Karpen G.H."/>
            <person name="Kataoka E."/>
            <person name="Keightley P.D."/>
            <person name="Kheradpour P."/>
            <person name="Kirkness E.F."/>
            <person name="Koerich L.B."/>
            <person name="Kristiansen K."/>
            <person name="Kudrna D."/>
            <person name="Kulathinal R.J."/>
            <person name="Kumar S."/>
            <person name="Kwok R."/>
            <person name="Lander E."/>
            <person name="Langley C.H."/>
            <person name="Lapoint R."/>
            <person name="Lazzaro B.P."/>
            <person name="Lee S.J."/>
            <person name="Levesque L."/>
            <person name="Li R."/>
            <person name="Lin C.F."/>
            <person name="Lin M.F."/>
            <person name="Lindblad-Toh K."/>
            <person name="Llopart A."/>
            <person name="Long M."/>
            <person name="Low L."/>
            <person name="Lozovsky E."/>
            <person name="Lu J."/>
            <person name="Luo M."/>
            <person name="Machado C.A."/>
            <person name="Makalowski W."/>
            <person name="Marzo M."/>
            <person name="Matsuda M."/>
            <person name="Matzkin L."/>
            <person name="McAllister B."/>
            <person name="McBride C.S."/>
            <person name="McKernan B."/>
            <person name="McKernan K."/>
            <person name="Mendez-Lago M."/>
            <person name="Minx P."/>
            <person name="Mollenhauer M.U."/>
            <person name="Montooth K."/>
            <person name="Mount S.M."/>
            <person name="Mu X."/>
            <person name="Myers E."/>
            <person name="Negre B."/>
            <person name="Newfeld S."/>
            <person name="Nielsen R."/>
            <person name="Noor M.A."/>
            <person name="O'Grady P."/>
            <person name="Pachter L."/>
            <person name="Papaceit M."/>
            <person name="Parisi M.J."/>
            <person name="Parisi M."/>
            <person name="Parts L."/>
            <person name="Pedersen J.S."/>
            <person name="Pesole G."/>
            <person name="Phillippy A.M."/>
            <person name="Ponting C.P."/>
            <person name="Pop M."/>
            <person name="Porcelli D."/>
            <person name="Powell J.R."/>
            <person name="Prohaska S."/>
            <person name="Pruitt K."/>
            <person name="Puig M."/>
            <person name="Quesneville H."/>
            <person name="Ram K.R."/>
            <person name="Rand D."/>
            <person name="Rasmussen M.D."/>
            <person name="Reed L.K."/>
            <person name="Reenan R."/>
            <person name="Reily A."/>
            <person name="Remington K.A."/>
            <person name="Rieger T.T."/>
            <person name="Ritchie M.G."/>
            <person name="Robin C."/>
            <person name="Rogers Y.H."/>
            <person name="Rohde C."/>
            <person name="Rozas J."/>
            <person name="Rubenfield M.J."/>
            <person name="Ruiz A."/>
            <person name="Russo S."/>
            <person name="Salzberg S.L."/>
            <person name="Sanchez-Gracia A."/>
            <person name="Saranga D.J."/>
            <person name="Sato H."/>
            <person name="Schaeffer S.W."/>
            <person name="Schatz M.C."/>
            <person name="Schlenke T."/>
            <person name="Schwartz R."/>
            <person name="Segarra C."/>
            <person name="Singh R.S."/>
            <person name="Sirot L."/>
            <person name="Sirota M."/>
            <person name="Sisneros N.B."/>
            <person name="Smith C.D."/>
            <person name="Smith T.F."/>
            <person name="Spieth J."/>
            <person name="Stage D.E."/>
            <person name="Stark A."/>
            <person name="Stephan W."/>
            <person name="Strausberg R.L."/>
            <person name="Strempel S."/>
            <person name="Sturgill D."/>
            <person name="Sutton G."/>
            <person name="Sutton G.G."/>
            <person name="Tao W."/>
            <person name="Teichmann S."/>
            <person name="Tobari Y.N."/>
            <person name="Tomimura Y."/>
            <person name="Tsolas J.M."/>
            <person name="Valente V.L."/>
            <person name="Venter E."/>
            <person name="Venter J.C."/>
            <person name="Vicario S."/>
            <person name="Vieira F.G."/>
            <person name="Vilella A.J."/>
            <person name="Villasante A."/>
            <person name="Walenz B."/>
            <person name="Wang J."/>
            <person name="Wasserman M."/>
            <person name="Watts T."/>
            <person name="Wilson D."/>
            <person name="Wilson R.K."/>
            <person name="Wing R.A."/>
            <person name="Wolfner M.F."/>
            <person name="Wong A."/>
            <person name="Wong G.K."/>
            <person name="Wu C.I."/>
            <person name="Wu G."/>
            <person name="Yamamoto D."/>
            <person name="Yang H.P."/>
            <person name="Yang S.P."/>
            <person name="Yorke J.A."/>
            <person name="Yoshida K."/>
            <person name="Zdobnov E."/>
            <person name="Zhang P."/>
            <person name="Zhang Y."/>
            <person name="Zimin A.V."/>
            <person name="Baldwin J."/>
            <person name="Abdouelleil A."/>
            <person name="Abdulkadir J."/>
            <person name="Abebe A."/>
            <person name="Abera B."/>
            <person name="Abreu J."/>
            <person name="Acer S.C."/>
            <person name="Aftuck L."/>
            <person name="Alexander A."/>
            <person name="An P."/>
            <person name="Anderson E."/>
            <person name="Anderson S."/>
            <person name="Arachi H."/>
            <person name="Azer M."/>
            <person name="Bachantsang P."/>
            <person name="Barry A."/>
            <person name="Bayul T."/>
            <person name="Berlin A."/>
            <person name="Bessette D."/>
            <person name="Bloom T."/>
            <person name="Blye J."/>
            <person name="Boguslavskiy L."/>
            <person name="Bonnet C."/>
            <person name="Boukhgalter B."/>
            <person name="Bourzgui I."/>
            <person name="Brown A."/>
            <person name="Cahill P."/>
            <person name="Channer S."/>
            <person name="Cheshatsang Y."/>
            <person name="Chuda L."/>
            <person name="Citroen M."/>
            <person name="Collymore A."/>
            <person name="Cooke P."/>
            <person name="Costello M."/>
            <person name="D'Aco K."/>
            <person name="Daza R."/>
            <person name="De Haan G."/>
            <person name="DeGray S."/>
            <person name="DeMaso C."/>
            <person name="Dhargay N."/>
            <person name="Dooley K."/>
            <person name="Dooley E."/>
            <person name="Doricent M."/>
            <person name="Dorje P."/>
            <person name="Dorjee K."/>
            <person name="Dupes A."/>
            <person name="Elong R."/>
            <person name="Falk J."/>
            <person name="Farina A."/>
            <person name="Faro S."/>
            <person name="Ferguson D."/>
            <person name="Fisher S."/>
            <person name="Foley C.D."/>
            <person name="Franke A."/>
            <person name="Friedrich D."/>
            <person name="Gadbois L."/>
            <person name="Gearin G."/>
            <person name="Gearin C.R."/>
            <person name="Giannoukos G."/>
            <person name="Goode T."/>
            <person name="Graham J."/>
            <person name="Grandbois E."/>
            <person name="Grewal S."/>
            <person name="Gyaltsen K."/>
            <person name="Hafez N."/>
            <person name="Hagos B."/>
            <person name="Hall J."/>
            <person name="Henson C."/>
            <person name="Hollinger A."/>
            <person name="Honan T."/>
            <person name="Huard M.D."/>
            <person name="Hughes L."/>
            <person name="Hurhula B."/>
            <person name="Husby M.E."/>
            <person name="Kamat A."/>
            <person name="Kanga B."/>
            <person name="Kashin S."/>
            <person name="Khazanovich D."/>
            <person name="Kisner P."/>
            <person name="Lance K."/>
            <person name="Lara M."/>
            <person name="Lee W."/>
            <person name="Lennon N."/>
            <person name="Letendre F."/>
            <person name="LeVine R."/>
            <person name="Lipovsky A."/>
            <person name="Liu X."/>
            <person name="Liu J."/>
            <person name="Liu S."/>
            <person name="Lokyitsang T."/>
            <person name="Lokyitsang Y."/>
            <person name="Lubonja R."/>
            <person name="Lui A."/>
            <person name="MacDonald P."/>
            <person name="Magnisalis V."/>
            <person name="Maru K."/>
            <person name="Matthews C."/>
            <person name="McCusker W."/>
            <person name="McDonough S."/>
            <person name="Mehta T."/>
            <person name="Meldrim J."/>
            <person name="Meneus L."/>
            <person name="Mihai O."/>
            <person name="Mihalev A."/>
            <person name="Mihova T."/>
            <person name="Mittelman R."/>
            <person name="Mlenga V."/>
            <person name="Montmayeur A."/>
            <person name="Mulrain L."/>
            <person name="Navidi A."/>
            <person name="Naylor J."/>
            <person name="Negash T."/>
            <person name="Nguyen T."/>
            <person name="Nguyen N."/>
            <person name="Nicol R."/>
            <person name="Norbu C."/>
            <person name="Norbu N."/>
            <person name="Novod N."/>
            <person name="O'Neill B."/>
            <person name="Osman S."/>
            <person name="Markiewicz E."/>
            <person name="Oyono O.L."/>
            <person name="Patti C."/>
            <person name="Phunkhang P."/>
            <person name="Pierre F."/>
            <person name="Priest M."/>
            <person name="Raghuraman S."/>
            <person name="Rege F."/>
            <person name="Reyes R."/>
            <person name="Rise C."/>
            <person name="Rogov P."/>
            <person name="Ross K."/>
            <person name="Ryan E."/>
            <person name="Settipalli S."/>
            <person name="Shea T."/>
            <person name="Sherpa N."/>
            <person name="Shi L."/>
            <person name="Shih D."/>
            <person name="Sparrow T."/>
            <person name="Spaulding J."/>
            <person name="Stalker J."/>
            <person name="Stange-Thomann N."/>
            <person name="Stavropoulos S."/>
            <person name="Stone C."/>
            <person name="Strader C."/>
            <person name="Tesfaye S."/>
            <person name="Thomson T."/>
            <person name="Thoulutsang Y."/>
            <person name="Thoulutsang D."/>
            <person name="Topham K."/>
            <person name="Topping I."/>
            <person name="Tsamla T."/>
            <person name="Vassiliev H."/>
            <person name="Vo A."/>
            <person name="Wangchuk T."/>
            <person name="Wangdi T."/>
            <person name="Weiand M."/>
            <person name="Wilkinson J."/>
            <person name="Wilson A."/>
            <person name="Yadav S."/>
            <person name="Young G."/>
            <person name="Yu Q."/>
            <person name="Zembek L."/>
            <person name="Zhong D."/>
            <person name="Zimmer A."/>
            <person name="Zwirko Z."/>
            <person name="Jaffe D.B."/>
            <person name="Alvarez P."/>
            <person name="Brockman W."/>
            <person name="Butler J."/>
            <person name="Chin C."/>
            <person name="Gnerre S."/>
            <person name="Grabherr M."/>
            <person name="Kleber M."/>
            <person name="Mauceli E."/>
            <person name="MacCallum I."/>
        </authorList>
    </citation>
    <scope>NUCLEOTIDE SEQUENCE [LARGE SCALE GENOMIC DNA]</scope>
    <source>
        <strain evidence="8">Tucson 15081-1352.22</strain>
    </source>
</reference>
<dbReference type="AlphaFoldDB" id="A0A0Q9XDK9"/>
<feature type="transmembrane region" description="Helical" evidence="6">
    <location>
        <begin position="750"/>
        <end position="773"/>
    </location>
</feature>
<keyword evidence="5 6" id="KW-0472">Membrane</keyword>
<evidence type="ECO:0000313" key="8">
    <source>
        <dbReference type="Proteomes" id="UP000009192"/>
    </source>
</evidence>
<proteinExistence type="predicted"/>
<feature type="transmembrane region" description="Helical" evidence="6">
    <location>
        <begin position="806"/>
        <end position="828"/>
    </location>
</feature>
<feature type="transmembrane region" description="Helical" evidence="6">
    <location>
        <begin position="264"/>
        <end position="282"/>
    </location>
</feature>
<feature type="transmembrane region" description="Helical" evidence="6">
    <location>
        <begin position="398"/>
        <end position="420"/>
    </location>
</feature>
<dbReference type="Proteomes" id="UP000009192">
    <property type="component" value="Unassembled WGS sequence"/>
</dbReference>
<dbReference type="InterPro" id="IPR013604">
    <property type="entry name" value="7TM_chemorcpt"/>
</dbReference>
<feature type="transmembrane region" description="Helical" evidence="6">
    <location>
        <begin position="840"/>
        <end position="860"/>
    </location>
</feature>
<keyword evidence="3 6" id="KW-0812">Transmembrane</keyword>
<evidence type="ECO:0000256" key="5">
    <source>
        <dbReference type="ARBA" id="ARBA00023136"/>
    </source>
</evidence>
<keyword evidence="4 6" id="KW-1133">Transmembrane helix</keyword>
<protein>
    <recommendedName>
        <fullName evidence="9">Gustatory receptor</fullName>
    </recommendedName>
</protein>
<dbReference type="EMBL" id="CH933807">
    <property type="protein sequence ID" value="KRG03012.1"/>
    <property type="molecule type" value="Genomic_DNA"/>
</dbReference>
<dbReference type="KEGG" id="dmo:Dmoj_GI12187"/>
<evidence type="ECO:0000256" key="1">
    <source>
        <dbReference type="ARBA" id="ARBA00004651"/>
    </source>
</evidence>
<evidence type="ECO:0000256" key="3">
    <source>
        <dbReference type="ARBA" id="ARBA00022692"/>
    </source>
</evidence>
<gene>
    <name evidence="7" type="primary">Dmoj\GI12187</name>
    <name evidence="7" type="ORF">Dmoj_GI12187</name>
</gene>
<name>A0A0Q9XDK9_DROMO</name>
<dbReference type="GO" id="GO:0005886">
    <property type="term" value="C:plasma membrane"/>
    <property type="evidence" value="ECO:0007669"/>
    <property type="project" value="UniProtKB-SubCell"/>
</dbReference>
<dbReference type="Pfam" id="PF08395">
    <property type="entry name" value="7tm_7"/>
    <property type="match status" value="2"/>
</dbReference>
<evidence type="ECO:0000256" key="2">
    <source>
        <dbReference type="ARBA" id="ARBA00022475"/>
    </source>
</evidence>
<feature type="transmembrane region" description="Helical" evidence="6">
    <location>
        <begin position="124"/>
        <end position="146"/>
    </location>
</feature>
<feature type="transmembrane region" description="Helical" evidence="6">
    <location>
        <begin position="993"/>
        <end position="1011"/>
    </location>
</feature>
<accession>A0A0Q9XDK9</accession>
<dbReference type="eggNOG" id="ENOG502T8ZS">
    <property type="taxonomic scope" value="Eukaryota"/>
</dbReference>
<evidence type="ECO:0000256" key="6">
    <source>
        <dbReference type="SAM" id="Phobius"/>
    </source>
</evidence>
<feature type="transmembrane region" description="Helical" evidence="6">
    <location>
        <begin position="719"/>
        <end position="738"/>
    </location>
</feature>
<feature type="transmembrane region" description="Helical" evidence="6">
    <location>
        <begin position="38"/>
        <end position="59"/>
    </location>
</feature>
<feature type="transmembrane region" description="Helical" evidence="6">
    <location>
        <begin position="1031"/>
        <end position="1052"/>
    </location>
</feature>
<dbReference type="GO" id="GO:0050909">
    <property type="term" value="P:sensory perception of taste"/>
    <property type="evidence" value="ECO:0007669"/>
    <property type="project" value="InterPro"/>
</dbReference>
<dbReference type="InParanoid" id="A0A0Q9XDK9"/>
<evidence type="ECO:0000256" key="4">
    <source>
        <dbReference type="ARBA" id="ARBA00022989"/>
    </source>
</evidence>
<feature type="transmembrane region" description="Helical" evidence="6">
    <location>
        <begin position="944"/>
        <end position="963"/>
    </location>
</feature>
<feature type="transmembrane region" description="Helical" evidence="6">
    <location>
        <begin position="432"/>
        <end position="452"/>
    </location>
</feature>
<feature type="transmembrane region" description="Helical" evidence="6">
    <location>
        <begin position="352"/>
        <end position="378"/>
    </location>
</feature>
<keyword evidence="8" id="KW-1185">Reference proteome</keyword>
<evidence type="ECO:0008006" key="9">
    <source>
        <dbReference type="Google" id="ProtNLM"/>
    </source>
</evidence>
<feature type="transmembrane region" description="Helical" evidence="6">
    <location>
        <begin position="903"/>
        <end position="928"/>
    </location>
</feature>
<feature type="transmembrane region" description="Helical" evidence="6">
    <location>
        <begin position="161"/>
        <end position="186"/>
    </location>
</feature>